<accession>A0A1Q9D4L9</accession>
<evidence type="ECO:0000313" key="1">
    <source>
        <dbReference type="EMBL" id="OLP90133.1"/>
    </source>
</evidence>
<dbReference type="AlphaFoldDB" id="A0A1Q9D4L9"/>
<name>A0A1Q9D4L9_SYMMI</name>
<keyword evidence="2" id="KW-1185">Reference proteome</keyword>
<comment type="caution">
    <text evidence="1">The sequence shown here is derived from an EMBL/GenBank/DDBJ whole genome shotgun (WGS) entry which is preliminary data.</text>
</comment>
<protein>
    <submittedName>
        <fullName evidence="1">Uncharacterized protein</fullName>
    </submittedName>
</protein>
<reference evidence="1 2" key="1">
    <citation type="submission" date="2016-02" db="EMBL/GenBank/DDBJ databases">
        <title>Genome analysis of coral dinoflagellate symbionts highlights evolutionary adaptations to a symbiotic lifestyle.</title>
        <authorList>
            <person name="Aranda M."/>
            <person name="Li Y."/>
            <person name="Liew Y.J."/>
            <person name="Baumgarten S."/>
            <person name="Simakov O."/>
            <person name="Wilson M."/>
            <person name="Piel J."/>
            <person name="Ashoor H."/>
            <person name="Bougouffa S."/>
            <person name="Bajic V.B."/>
            <person name="Ryu T."/>
            <person name="Ravasi T."/>
            <person name="Bayer T."/>
            <person name="Micklem G."/>
            <person name="Kim H."/>
            <person name="Bhak J."/>
            <person name="Lajeunesse T.C."/>
            <person name="Voolstra C.R."/>
        </authorList>
    </citation>
    <scope>NUCLEOTIDE SEQUENCE [LARGE SCALE GENOMIC DNA]</scope>
    <source>
        <strain evidence="1 2">CCMP2467</strain>
    </source>
</reference>
<evidence type="ECO:0000313" key="2">
    <source>
        <dbReference type="Proteomes" id="UP000186817"/>
    </source>
</evidence>
<sequence length="210" mass="23264">MADSSDEEDGWNQSTQIGLQDLLNGSAREKPLLISGVDGLVIAPEKDFPARLSTQQGANAFCWLHADRVAAGGPWSWRFPSPAAPQESVTQMTAPTRGSKPTSWTHLEMLRVGQLKKRNGLVITMADSTGLSEKRALCATVMSWGTGRPLRRAEVSPKLLPFVGWSSSMYCWWDAAGDATPPSLWWPCRFHKLCPRFRRPRQDPLKTSLS</sequence>
<dbReference type="Proteomes" id="UP000186817">
    <property type="component" value="Unassembled WGS sequence"/>
</dbReference>
<dbReference type="EMBL" id="LSRX01000727">
    <property type="protein sequence ID" value="OLP90133.1"/>
    <property type="molecule type" value="Genomic_DNA"/>
</dbReference>
<proteinExistence type="predicted"/>
<organism evidence="1 2">
    <name type="scientific">Symbiodinium microadriaticum</name>
    <name type="common">Dinoflagellate</name>
    <name type="synonym">Zooxanthella microadriatica</name>
    <dbReference type="NCBI Taxonomy" id="2951"/>
    <lineage>
        <taxon>Eukaryota</taxon>
        <taxon>Sar</taxon>
        <taxon>Alveolata</taxon>
        <taxon>Dinophyceae</taxon>
        <taxon>Suessiales</taxon>
        <taxon>Symbiodiniaceae</taxon>
        <taxon>Symbiodinium</taxon>
    </lineage>
</organism>
<dbReference type="OrthoDB" id="10381096at2759"/>
<gene>
    <name evidence="1" type="ORF">AK812_SmicGene28361</name>
</gene>